<keyword evidence="2" id="KW-0813">Transport</keyword>
<gene>
    <name evidence="5" type="ORF">CHRIB12_LOCUS11708</name>
</gene>
<dbReference type="PANTHER" id="PTHR13149:SF0">
    <property type="entry name" value="VACUOLAR PROTEIN-SORTING-ASSOCIATED PROTEIN 25"/>
    <property type="match status" value="1"/>
</dbReference>
<keyword evidence="3" id="KW-0653">Protein transport</keyword>
<name>A0A915ZBS9_9GLOM</name>
<dbReference type="EMBL" id="CAGKOT010000025">
    <property type="protein sequence ID" value="CAB5368367.1"/>
    <property type="molecule type" value="Genomic_DNA"/>
</dbReference>
<evidence type="ECO:0000313" key="6">
    <source>
        <dbReference type="Proteomes" id="UP000684084"/>
    </source>
</evidence>
<reference evidence="5" key="1">
    <citation type="submission" date="2020-05" db="EMBL/GenBank/DDBJ databases">
        <authorList>
            <person name="Rincon C."/>
            <person name="Sanders R I."/>
            <person name="Robbins C."/>
            <person name="Chaturvedi A."/>
        </authorList>
    </citation>
    <scope>NUCLEOTIDE SEQUENCE</scope>
    <source>
        <strain evidence="5">CHB12</strain>
    </source>
</reference>
<dbReference type="InterPro" id="IPR008570">
    <property type="entry name" value="ESCRT-II_cplx_Vps25-sub"/>
</dbReference>
<evidence type="ECO:0000256" key="4">
    <source>
        <dbReference type="ARBA" id="ARBA00030094"/>
    </source>
</evidence>
<dbReference type="GO" id="GO:0043328">
    <property type="term" value="P:protein transport to vacuole involved in ubiquitin-dependent protein catabolic process via the multivesicular body sorting pathway"/>
    <property type="evidence" value="ECO:0007669"/>
    <property type="project" value="TreeGrafter"/>
</dbReference>
<dbReference type="GO" id="GO:0005198">
    <property type="term" value="F:structural molecule activity"/>
    <property type="evidence" value="ECO:0007669"/>
    <property type="project" value="TreeGrafter"/>
</dbReference>
<organism evidence="5 6">
    <name type="scientific">Rhizophagus irregularis</name>
    <dbReference type="NCBI Taxonomy" id="588596"/>
    <lineage>
        <taxon>Eukaryota</taxon>
        <taxon>Fungi</taxon>
        <taxon>Fungi incertae sedis</taxon>
        <taxon>Mucoromycota</taxon>
        <taxon>Glomeromycotina</taxon>
        <taxon>Glomeromycetes</taxon>
        <taxon>Glomerales</taxon>
        <taxon>Glomeraceae</taxon>
        <taxon>Rhizophagus</taxon>
    </lineage>
</organism>
<evidence type="ECO:0000256" key="2">
    <source>
        <dbReference type="ARBA" id="ARBA00022448"/>
    </source>
</evidence>
<protein>
    <recommendedName>
        <fullName evidence="4">ESCRT-II complex subunit VPS25</fullName>
    </recommendedName>
</protein>
<dbReference type="AlphaFoldDB" id="A0A915ZBS9"/>
<dbReference type="Pfam" id="PF05871">
    <property type="entry name" value="ESCRT-II"/>
    <property type="match status" value="1"/>
</dbReference>
<comment type="caution">
    <text evidence="5">The sequence shown here is derived from an EMBL/GenBank/DDBJ whole genome shotgun (WGS) entry which is preliminary data.</text>
</comment>
<dbReference type="FunFam" id="1.10.10.10:FF:000141">
    <property type="entry name" value="vacuolar protein-sorting-associated protein 25"/>
    <property type="match status" value="1"/>
</dbReference>
<dbReference type="OrthoDB" id="245150at2759"/>
<evidence type="ECO:0000313" key="5">
    <source>
        <dbReference type="EMBL" id="CAB5368367.1"/>
    </source>
</evidence>
<sequence length="164" mass="18541">MENSENSFSFPSIHNFPPFYTLQPTQTTWQNQAALCDLFNLNSQGIRRKLKLDTLQAIIDTMVYRGTAEWDPPSKKDSAIIYWRKPEDWANLINNWVLETGMSNSIVTVYEIAHGDSAEGFEFHGLDQTILMKALDILVKKGVAQIFQGTSTDDMGVKFFGVNG</sequence>
<evidence type="ECO:0000256" key="1">
    <source>
        <dbReference type="ARBA" id="ARBA00009674"/>
    </source>
</evidence>
<proteinExistence type="inferred from homology"/>
<comment type="similarity">
    <text evidence="1">Belongs to the VPS25 family.</text>
</comment>
<dbReference type="Proteomes" id="UP000684084">
    <property type="component" value="Unassembled WGS sequence"/>
</dbReference>
<evidence type="ECO:0000256" key="3">
    <source>
        <dbReference type="ARBA" id="ARBA00022927"/>
    </source>
</evidence>
<dbReference type="GO" id="GO:0016236">
    <property type="term" value="P:macroautophagy"/>
    <property type="evidence" value="ECO:0007669"/>
    <property type="project" value="UniProtKB-ARBA"/>
</dbReference>
<dbReference type="VEuPathDB" id="FungiDB:RhiirFUN_009553"/>
<dbReference type="GO" id="GO:0042803">
    <property type="term" value="F:protein homodimerization activity"/>
    <property type="evidence" value="ECO:0007669"/>
    <property type="project" value="TreeGrafter"/>
</dbReference>
<accession>A0A915ZBS9</accession>
<dbReference type="GO" id="GO:0000814">
    <property type="term" value="C:ESCRT II complex"/>
    <property type="evidence" value="ECO:0007669"/>
    <property type="project" value="InterPro"/>
</dbReference>
<dbReference type="PANTHER" id="PTHR13149">
    <property type="entry name" value="VACUOLAR PROTEIN SORTING-ASSOCIATED PROTEIN VPS25"/>
    <property type="match status" value="1"/>
</dbReference>